<dbReference type="EMBL" id="AP023366">
    <property type="protein sequence ID" value="BCJ86720.1"/>
    <property type="molecule type" value="Genomic_DNA"/>
</dbReference>
<gene>
    <name evidence="1" type="ORF">skT53_17050</name>
</gene>
<protein>
    <submittedName>
        <fullName evidence="1">Uncharacterized protein</fullName>
    </submittedName>
</protein>
<sequence length="78" mass="8666">MAEFTFKDMKQVKRSKLGNQVPLELFRAIRLIGMYQGLPMGGKATTATVGRTIGENMPVSSIEDFIKDHSSGCQRCEN</sequence>
<reference evidence="1 2" key="1">
    <citation type="submission" date="2020-08" db="EMBL/GenBank/DDBJ databases">
        <title>Complete Genome Sequence of Effusibacillus dendaii Strain skT53, Isolated from Farmland soil.</title>
        <authorList>
            <person name="Konishi T."/>
            <person name="Kawasaki H."/>
        </authorList>
    </citation>
    <scope>NUCLEOTIDE SEQUENCE [LARGE SCALE GENOMIC DNA]</scope>
    <source>
        <strain evidence="2">skT53</strain>
    </source>
</reference>
<proteinExistence type="predicted"/>
<dbReference type="AlphaFoldDB" id="A0A7I8DDX7"/>
<dbReference type="Proteomes" id="UP000593802">
    <property type="component" value="Chromosome"/>
</dbReference>
<keyword evidence="2" id="KW-1185">Reference proteome</keyword>
<dbReference type="KEGG" id="eff:skT53_17050"/>
<dbReference type="RefSeq" id="WP_226375385.1">
    <property type="nucleotide sequence ID" value="NZ_AP023366.1"/>
</dbReference>
<evidence type="ECO:0000313" key="1">
    <source>
        <dbReference type="EMBL" id="BCJ86720.1"/>
    </source>
</evidence>
<evidence type="ECO:0000313" key="2">
    <source>
        <dbReference type="Proteomes" id="UP000593802"/>
    </source>
</evidence>
<organism evidence="1 2">
    <name type="scientific">Effusibacillus dendaii</name>
    <dbReference type="NCBI Taxonomy" id="2743772"/>
    <lineage>
        <taxon>Bacteria</taxon>
        <taxon>Bacillati</taxon>
        <taxon>Bacillota</taxon>
        <taxon>Bacilli</taxon>
        <taxon>Bacillales</taxon>
        <taxon>Alicyclobacillaceae</taxon>
        <taxon>Effusibacillus</taxon>
    </lineage>
</organism>
<name>A0A7I8DDX7_9BACL</name>
<accession>A0A7I8DDX7</accession>